<protein>
    <submittedName>
        <fullName evidence="2">Aromatic acid exporter family protein</fullName>
    </submittedName>
</protein>
<keyword evidence="1" id="KW-0812">Transmembrane</keyword>
<evidence type="ECO:0000313" key="2">
    <source>
        <dbReference type="EMBL" id="GAA3553220.1"/>
    </source>
</evidence>
<keyword evidence="1" id="KW-1133">Transmembrane helix</keyword>
<gene>
    <name evidence="2" type="ORF">GCM10022197_05390</name>
</gene>
<dbReference type="EMBL" id="BAAAYR010000001">
    <property type="protein sequence ID" value="GAA3553220.1"/>
    <property type="molecule type" value="Genomic_DNA"/>
</dbReference>
<sequence length="422" mass="44864">MVTQVGRWLRSWLRMLLWWAWPTSPTSFSALPARLTPAAIQVARLTTASVVAYVVAGRLIPAGAVDLTAPLTALLVVQASTVGTLRMGLVRVGAVLTGVLVAVTVSAAIGLTWWSLALVIAASLVLAKVLRLAEQSLEAPISAMLILAVSSPEVAAEVRIGLTLVGTVVGVAFSLVAPVAIPNARAAEAVRRVARSQAALLNEVALALGERASQPEEVAAWSDWVEDLESEITTAFAAVRAAEESRTLNARALTTARVHGRLRSGVDRLDRCLTAERTLLGAVAAAPATPDTEDSVGADLRRAFAVILDDVADGLRALGDVLGAPPGQRSATQPGLAADRLAEIVRESRAVLTELVLLDVDTRRHADLWLVQGTMLSAVDQVLTQLDLDREPPTTDVGPRWRGLPALPRRRWWPLGLRRHQG</sequence>
<name>A0ABP6WNZ3_9ACTN</name>
<evidence type="ECO:0000256" key="1">
    <source>
        <dbReference type="SAM" id="Phobius"/>
    </source>
</evidence>
<comment type="caution">
    <text evidence="2">The sequence shown here is derived from an EMBL/GenBank/DDBJ whole genome shotgun (WGS) entry which is preliminary data.</text>
</comment>
<feature type="transmembrane region" description="Helical" evidence="1">
    <location>
        <begin position="89"/>
        <end position="107"/>
    </location>
</feature>
<dbReference type="Proteomes" id="UP001500767">
    <property type="component" value="Unassembled WGS sequence"/>
</dbReference>
<feature type="transmembrane region" description="Helical" evidence="1">
    <location>
        <begin position="160"/>
        <end position="181"/>
    </location>
</feature>
<dbReference type="RefSeq" id="WP_204912344.1">
    <property type="nucleotide sequence ID" value="NZ_BAAAYR010000001.1"/>
</dbReference>
<organism evidence="2 3">
    <name type="scientific">Microlunatus spumicola</name>
    <dbReference type="NCBI Taxonomy" id="81499"/>
    <lineage>
        <taxon>Bacteria</taxon>
        <taxon>Bacillati</taxon>
        <taxon>Actinomycetota</taxon>
        <taxon>Actinomycetes</taxon>
        <taxon>Propionibacteriales</taxon>
        <taxon>Propionibacteriaceae</taxon>
        <taxon>Microlunatus</taxon>
    </lineage>
</organism>
<proteinExistence type="predicted"/>
<accession>A0ABP6WNZ3</accession>
<evidence type="ECO:0000313" key="3">
    <source>
        <dbReference type="Proteomes" id="UP001500767"/>
    </source>
</evidence>
<reference evidence="3" key="1">
    <citation type="journal article" date="2019" name="Int. J. Syst. Evol. Microbiol.">
        <title>The Global Catalogue of Microorganisms (GCM) 10K type strain sequencing project: providing services to taxonomists for standard genome sequencing and annotation.</title>
        <authorList>
            <consortium name="The Broad Institute Genomics Platform"/>
            <consortium name="The Broad Institute Genome Sequencing Center for Infectious Disease"/>
            <person name="Wu L."/>
            <person name="Ma J."/>
        </authorList>
    </citation>
    <scope>NUCLEOTIDE SEQUENCE [LARGE SCALE GENOMIC DNA]</scope>
    <source>
        <strain evidence="3">JCM 16540</strain>
    </source>
</reference>
<keyword evidence="1" id="KW-0472">Membrane</keyword>
<keyword evidence="3" id="KW-1185">Reference proteome</keyword>